<dbReference type="Gene3D" id="3.40.1360.10">
    <property type="match status" value="1"/>
</dbReference>
<dbReference type="PROSITE" id="PS50880">
    <property type="entry name" value="TOPRIM"/>
    <property type="match status" value="1"/>
</dbReference>
<evidence type="ECO:0000256" key="2">
    <source>
        <dbReference type="ARBA" id="ARBA00022517"/>
    </source>
</evidence>
<comment type="caution">
    <text evidence="14">The sequence shown here is derived from an EMBL/GenBank/DDBJ whole genome shotgun (WGS) entry which is preliminary data.</text>
</comment>
<protein>
    <recommendedName>
        <fullName evidence="11 12">Ribonuclease M5</fullName>
        <ecNumber evidence="11 12">3.1.26.8</ecNumber>
    </recommendedName>
    <alternativeName>
        <fullName evidence="11">RNase M5</fullName>
    </alternativeName>
    <alternativeName>
        <fullName evidence="11">Ribosomal RNA terminal maturase M5</fullName>
    </alternativeName>
</protein>
<keyword evidence="5" id="KW-0479">Metal-binding</keyword>
<evidence type="ECO:0000313" key="15">
    <source>
        <dbReference type="Proteomes" id="UP000006190"/>
    </source>
</evidence>
<evidence type="ECO:0000256" key="3">
    <source>
        <dbReference type="ARBA" id="ARBA00022552"/>
    </source>
</evidence>
<evidence type="ECO:0000256" key="8">
    <source>
        <dbReference type="ARBA" id="ARBA00022801"/>
    </source>
</evidence>
<dbReference type="GO" id="GO:0006364">
    <property type="term" value="P:rRNA processing"/>
    <property type="evidence" value="ECO:0007669"/>
    <property type="project" value="UniProtKB-UniRule"/>
</dbReference>
<keyword evidence="4 11" id="KW-0540">Nuclease</keyword>
<accession>H3NIY0</accession>
<dbReference type="EC" id="3.1.26.8" evidence="11 12"/>
<comment type="similarity">
    <text evidence="11">Belongs to the ribonuclease M5 family.</text>
</comment>
<dbReference type="SMART" id="SM00493">
    <property type="entry name" value="TOPRIM"/>
    <property type="match status" value="1"/>
</dbReference>
<evidence type="ECO:0000256" key="10">
    <source>
        <dbReference type="ARBA" id="ARBA00022884"/>
    </source>
</evidence>
<evidence type="ECO:0000256" key="12">
    <source>
        <dbReference type="NCBIfam" id="TIGR00334"/>
    </source>
</evidence>
<dbReference type="PATRIC" id="fig|883113.3.peg.817"/>
<reference evidence="14 15" key="1">
    <citation type="submission" date="2012-01" db="EMBL/GenBank/DDBJ databases">
        <title>The Genome Sequence of Facklamia languida CCUG 37842.</title>
        <authorList>
            <consortium name="The Broad Institute Genome Sequencing Platform"/>
            <person name="Earl A."/>
            <person name="Ward D."/>
            <person name="Feldgarden M."/>
            <person name="Gevers D."/>
            <person name="Huys G."/>
            <person name="Young S.K."/>
            <person name="Zeng Q."/>
            <person name="Gargeya S."/>
            <person name="Fitzgerald M."/>
            <person name="Haas B."/>
            <person name="Abouelleil A."/>
            <person name="Alvarado L."/>
            <person name="Arachchi H.M."/>
            <person name="Berlin A."/>
            <person name="Chapman S.B."/>
            <person name="Gearin G."/>
            <person name="Goldberg J."/>
            <person name="Griggs A."/>
            <person name="Gujja S."/>
            <person name="Hansen M."/>
            <person name="Heiman D."/>
            <person name="Howarth C."/>
            <person name="Larimer J."/>
            <person name="Lui A."/>
            <person name="MacDonald P.J.P."/>
            <person name="McCowen C."/>
            <person name="Montmayeur A."/>
            <person name="Murphy C."/>
            <person name="Neiman D."/>
            <person name="Pearson M."/>
            <person name="Priest M."/>
            <person name="Roberts A."/>
            <person name="Saif S."/>
            <person name="Shea T."/>
            <person name="Sisk P."/>
            <person name="Stolte C."/>
            <person name="Sykes S."/>
            <person name="Wortman J."/>
            <person name="Nusbaum C."/>
            <person name="Birren B."/>
        </authorList>
    </citation>
    <scope>NUCLEOTIDE SEQUENCE [LARGE SCALE GENOMIC DNA]</scope>
    <source>
        <strain evidence="14 15">CCUG 37842</strain>
    </source>
</reference>
<dbReference type="InterPro" id="IPR006171">
    <property type="entry name" value="TOPRIM_dom"/>
</dbReference>
<sequence length="192" mass="21593">MTDNCPLPQEVIIVEGRDDTKRLIETFGPSIKTIETNGSALDQATIERIRQAHQQYGAIVFTDPDYAGQRLRRKIRQAVPDIKEAHLSQAQTTAPQAGHSLGIEHAKPEAIRQALASLATPQVQVPVQAMTMKDLWDLHLVGHDQAAYYRQRVADHFNLGHLNAKQLINQCQKYGICLKEVQLFMEEEGFLD</sequence>
<dbReference type="Pfam" id="PF01751">
    <property type="entry name" value="Toprim"/>
    <property type="match status" value="1"/>
</dbReference>
<dbReference type="Proteomes" id="UP000006190">
    <property type="component" value="Unassembled WGS sequence"/>
</dbReference>
<dbReference type="GO" id="GO:0019843">
    <property type="term" value="F:rRNA binding"/>
    <property type="evidence" value="ECO:0007669"/>
    <property type="project" value="UniProtKB-KW"/>
</dbReference>
<feature type="domain" description="Toprim" evidence="13">
    <location>
        <begin position="9"/>
        <end position="100"/>
    </location>
</feature>
<name>H3NIY0_9LACT</name>
<dbReference type="CDD" id="cd01027">
    <property type="entry name" value="TOPRIM_RNase_M5_like"/>
    <property type="match status" value="1"/>
</dbReference>
<dbReference type="PANTHER" id="PTHR39156:SF2">
    <property type="entry name" value="DNA PRIMASE (BACTERIAL TYPE) AND SMALL PRIMASE-LIKE PROTEINS"/>
    <property type="match status" value="1"/>
</dbReference>
<keyword evidence="7 11" id="KW-0255">Endonuclease</keyword>
<dbReference type="GO" id="GO:0043822">
    <property type="term" value="F:ribonuclease M5 activity"/>
    <property type="evidence" value="ECO:0007669"/>
    <property type="project" value="UniProtKB-UniRule"/>
</dbReference>
<comment type="catalytic activity">
    <reaction evidence="11">
        <text>Endonucleolytic cleavage of RNA, removing 21 and 42 nucleotides, respectively, from the 5'- and 3'-termini of a 5S-rRNA precursor.</text>
        <dbReference type="EC" id="3.1.26.8"/>
    </reaction>
</comment>
<organism evidence="14 15">
    <name type="scientific">Facklamia languida CCUG 37842</name>
    <dbReference type="NCBI Taxonomy" id="883113"/>
    <lineage>
        <taxon>Bacteria</taxon>
        <taxon>Bacillati</taxon>
        <taxon>Bacillota</taxon>
        <taxon>Bacilli</taxon>
        <taxon>Lactobacillales</taxon>
        <taxon>Aerococcaceae</taxon>
        <taxon>Facklamia</taxon>
    </lineage>
</organism>
<dbReference type="SUPFAM" id="SSF110455">
    <property type="entry name" value="Toprim domain"/>
    <property type="match status" value="1"/>
</dbReference>
<keyword evidence="2 11" id="KW-0690">Ribosome biogenesis</keyword>
<evidence type="ECO:0000256" key="6">
    <source>
        <dbReference type="ARBA" id="ARBA00022730"/>
    </source>
</evidence>
<evidence type="ECO:0000256" key="5">
    <source>
        <dbReference type="ARBA" id="ARBA00022723"/>
    </source>
</evidence>
<keyword evidence="15" id="KW-1185">Reference proteome</keyword>
<dbReference type="AlphaFoldDB" id="H3NIY0"/>
<dbReference type="HAMAP" id="MF_01469">
    <property type="entry name" value="RNase_M5"/>
    <property type="match status" value="1"/>
</dbReference>
<evidence type="ECO:0000256" key="4">
    <source>
        <dbReference type="ARBA" id="ARBA00022722"/>
    </source>
</evidence>
<dbReference type="GO" id="GO:0046872">
    <property type="term" value="F:metal ion binding"/>
    <property type="evidence" value="ECO:0007669"/>
    <property type="project" value="UniProtKB-KW"/>
</dbReference>
<keyword evidence="1 11" id="KW-0963">Cytoplasm</keyword>
<comment type="function">
    <text evidence="11">Required for correct processing of both the 5' and 3' ends of 5S rRNA precursor. Cleaves both sides of a double-stranded region yielding mature 5S rRNA in one step.</text>
</comment>
<dbReference type="eggNOG" id="COG1658">
    <property type="taxonomic scope" value="Bacteria"/>
</dbReference>
<evidence type="ECO:0000259" key="13">
    <source>
        <dbReference type="PROSITE" id="PS50880"/>
    </source>
</evidence>
<keyword evidence="9" id="KW-0460">Magnesium</keyword>
<dbReference type="InterPro" id="IPR004466">
    <property type="entry name" value="RNase_M5"/>
</dbReference>
<evidence type="ECO:0000256" key="7">
    <source>
        <dbReference type="ARBA" id="ARBA00022759"/>
    </source>
</evidence>
<dbReference type="InterPro" id="IPR025156">
    <property type="entry name" value="RNase_M5_C"/>
</dbReference>
<keyword evidence="3 11" id="KW-0698">rRNA processing</keyword>
<keyword evidence="10 11" id="KW-0694">RNA-binding</keyword>
<comment type="subcellular location">
    <subcellularLocation>
        <location evidence="11">Cytoplasm</location>
    </subcellularLocation>
</comment>
<keyword evidence="6 11" id="KW-0699">rRNA-binding</keyword>
<gene>
    <name evidence="11" type="primary">rnmV</name>
    <name evidence="14" type="ORF">HMPREF9708_00819</name>
</gene>
<evidence type="ECO:0000313" key="14">
    <source>
        <dbReference type="EMBL" id="EHR37258.1"/>
    </source>
</evidence>
<evidence type="ECO:0000256" key="11">
    <source>
        <dbReference type="HAMAP-Rule" id="MF_01469"/>
    </source>
</evidence>
<dbReference type="OrthoDB" id="9791329at2"/>
<dbReference type="PANTHER" id="PTHR39156">
    <property type="entry name" value="RIBONUCLEASE M5"/>
    <property type="match status" value="1"/>
</dbReference>
<dbReference type="STRING" id="883113.HMPREF9708_00819"/>
<dbReference type="InterPro" id="IPR034141">
    <property type="entry name" value="TOPRIM_RNase_M5-like"/>
</dbReference>
<evidence type="ECO:0000256" key="9">
    <source>
        <dbReference type="ARBA" id="ARBA00022842"/>
    </source>
</evidence>
<keyword evidence="8 11" id="KW-0378">Hydrolase</keyword>
<dbReference type="RefSeq" id="WP_006308921.1">
    <property type="nucleotide sequence ID" value="NZ_JH601133.1"/>
</dbReference>
<dbReference type="GO" id="GO:0005737">
    <property type="term" value="C:cytoplasm"/>
    <property type="evidence" value="ECO:0007669"/>
    <property type="project" value="UniProtKB-SubCell"/>
</dbReference>
<dbReference type="EMBL" id="AGEG01000009">
    <property type="protein sequence ID" value="EHR37258.1"/>
    <property type="molecule type" value="Genomic_DNA"/>
</dbReference>
<proteinExistence type="inferred from homology"/>
<dbReference type="NCBIfam" id="TIGR00334">
    <property type="entry name" value="5S_RNA_mat_M5"/>
    <property type="match status" value="1"/>
</dbReference>
<dbReference type="HOGENOM" id="CLU_109405_0_0_9"/>
<evidence type="ECO:0000256" key="1">
    <source>
        <dbReference type="ARBA" id="ARBA00022490"/>
    </source>
</evidence>
<dbReference type="Pfam" id="PF13331">
    <property type="entry name" value="DUF4093"/>
    <property type="match status" value="1"/>
</dbReference>